<reference evidence="2" key="1">
    <citation type="journal article" date="2015" name="Nature">
        <title>Complex archaea that bridge the gap between prokaryotes and eukaryotes.</title>
        <authorList>
            <person name="Spang A."/>
            <person name="Saw J.H."/>
            <person name="Jorgensen S.L."/>
            <person name="Zaremba-Niedzwiedzka K."/>
            <person name="Martijn J."/>
            <person name="Lind A.E."/>
            <person name="van Eijk R."/>
            <person name="Schleper C."/>
            <person name="Guy L."/>
            <person name="Ettema T.J."/>
        </authorList>
    </citation>
    <scope>NUCLEOTIDE SEQUENCE</scope>
</reference>
<proteinExistence type="predicted"/>
<dbReference type="AlphaFoldDB" id="A0A0F9SZU6"/>
<evidence type="ECO:0000313" key="2">
    <source>
        <dbReference type="EMBL" id="KKN72524.1"/>
    </source>
</evidence>
<dbReference type="EMBL" id="LAZR01000361">
    <property type="protein sequence ID" value="KKN72524.1"/>
    <property type="molecule type" value="Genomic_DNA"/>
</dbReference>
<dbReference type="Gene3D" id="3.40.50.300">
    <property type="entry name" value="P-loop containing nucleotide triphosphate hydrolases"/>
    <property type="match status" value="1"/>
</dbReference>
<comment type="caution">
    <text evidence="2">The sequence shown here is derived from an EMBL/GenBank/DDBJ whole genome shotgun (WGS) entry which is preliminary data.</text>
</comment>
<evidence type="ECO:0000256" key="1">
    <source>
        <dbReference type="SAM" id="MobiDB-lite"/>
    </source>
</evidence>
<organism evidence="2">
    <name type="scientific">marine sediment metagenome</name>
    <dbReference type="NCBI Taxonomy" id="412755"/>
    <lineage>
        <taxon>unclassified sequences</taxon>
        <taxon>metagenomes</taxon>
        <taxon>ecological metagenomes</taxon>
    </lineage>
</organism>
<dbReference type="Pfam" id="PF03237">
    <property type="entry name" value="Terminase_6N"/>
    <property type="match status" value="1"/>
</dbReference>
<feature type="region of interest" description="Disordered" evidence="1">
    <location>
        <begin position="1"/>
        <end position="21"/>
    </location>
</feature>
<sequence>MARPKARLSAQQQAIRKGAGPSANRKVLYKTHVGAQSDFLMSEAEEVLYGGAKGGGKSYALRAYAVNYCMSFPGARVVLFRQSYRQLEETHIISIQQEVPQSVAHYSSGSHDLIFTNGSILHLRYCEKDEDARGYDTAEFDAMLFDELTHFTEFTYTYLTTRCRSTKPWWTGPRIRAGATPLGRGHGWVKARWLDNSNVKPNEVWKGPADEGGMTRQFIPAIVTDNPTLMKADPKYVERLRALTREEYKAAMGNWDVFMGQFFQRWEPTIHVVQPFDIPADWDRFMCVDYGFAAPYCVLWFARPPGTKSAYFYREQYGVGVKLPEQVYRAHQSVVDSSEKIRAIILDPSMFGKINVKGDRVESLSAEWEKQFGGTTRIIKGNNERVAGWRKLREMIDWTEAPQGGILAHPHLYAFNTCVNLVRTLPLLISDEHNIEDVDSDGEDHAGDAARYGIQHAFAGGGRHGVQRSYSLGPNGIVVRR</sequence>
<gene>
    <name evidence="2" type="ORF">LCGC14_0410280</name>
</gene>
<dbReference type="InterPro" id="IPR027417">
    <property type="entry name" value="P-loop_NTPase"/>
</dbReference>
<protein>
    <submittedName>
        <fullName evidence="2">Uncharacterized protein</fullName>
    </submittedName>
</protein>
<dbReference type="Gene3D" id="3.30.420.280">
    <property type="match status" value="1"/>
</dbReference>
<name>A0A0F9SZU6_9ZZZZ</name>
<accession>A0A0F9SZU6</accession>